<protein>
    <submittedName>
        <fullName evidence="1">Uncharacterized protein</fullName>
    </submittedName>
</protein>
<reference evidence="1 2" key="1">
    <citation type="submission" date="2016-01" db="EMBL/GenBank/DDBJ databases">
        <title>The new phylogeny of the genus Mycobacterium.</title>
        <authorList>
            <person name="Tarcisio F."/>
            <person name="Conor M."/>
            <person name="Antonella G."/>
            <person name="Elisabetta G."/>
            <person name="Giulia F.S."/>
            <person name="Sara T."/>
            <person name="Anna F."/>
            <person name="Clotilde B."/>
            <person name="Roberto B."/>
            <person name="Veronica D.S."/>
            <person name="Fabio R."/>
            <person name="Monica P."/>
            <person name="Olivier J."/>
            <person name="Enrico T."/>
            <person name="Nicola S."/>
        </authorList>
    </citation>
    <scope>NUCLEOTIDE SEQUENCE [LARGE SCALE GENOMIC DNA]</scope>
    <source>
        <strain evidence="1 2">DSM 44616</strain>
    </source>
</reference>
<dbReference type="EMBL" id="LQPR01000087">
    <property type="protein sequence ID" value="ORW63476.1"/>
    <property type="molecule type" value="Genomic_DNA"/>
</dbReference>
<accession>A0AAJ3NJI5</accession>
<keyword evidence="2" id="KW-1185">Reference proteome</keyword>
<sequence length="85" mass="9381">MRQAAGADTASQGSVADEVDWAGLPVNLDLVFSQQQRDKVYGQYLRLRRGTQLWRWLPNGTQRCACELAADGQAVRDAVDSVSSR</sequence>
<organism evidence="1 2">
    <name type="scientific">Mycobacterium saskatchewanense</name>
    <dbReference type="NCBI Taxonomy" id="220927"/>
    <lineage>
        <taxon>Bacteria</taxon>
        <taxon>Bacillati</taxon>
        <taxon>Actinomycetota</taxon>
        <taxon>Actinomycetes</taxon>
        <taxon>Mycobacteriales</taxon>
        <taxon>Mycobacteriaceae</taxon>
        <taxon>Mycobacterium</taxon>
        <taxon>Mycobacterium simiae complex</taxon>
    </lineage>
</organism>
<evidence type="ECO:0000313" key="1">
    <source>
        <dbReference type="EMBL" id="ORW63476.1"/>
    </source>
</evidence>
<comment type="caution">
    <text evidence="1">The sequence shown here is derived from an EMBL/GenBank/DDBJ whole genome shotgun (WGS) entry which is preliminary data.</text>
</comment>
<dbReference type="Proteomes" id="UP000193387">
    <property type="component" value="Unassembled WGS sequence"/>
</dbReference>
<name>A0AAJ3NJI5_9MYCO</name>
<evidence type="ECO:0000313" key="2">
    <source>
        <dbReference type="Proteomes" id="UP000193387"/>
    </source>
</evidence>
<dbReference type="AlphaFoldDB" id="A0AAJ3NJI5"/>
<proteinExistence type="predicted"/>
<gene>
    <name evidence="1" type="ORF">AWC23_02430</name>
</gene>